<feature type="compositionally biased region" description="Pro residues" evidence="1">
    <location>
        <begin position="26"/>
        <end position="35"/>
    </location>
</feature>
<dbReference type="InterPro" id="IPR055754">
    <property type="entry name" value="DUF7330"/>
</dbReference>
<dbReference type="Pfam" id="PF24016">
    <property type="entry name" value="DUF7330"/>
    <property type="match status" value="1"/>
</dbReference>
<dbReference type="AlphaFoldDB" id="A0AA38LVH6"/>
<comment type="caution">
    <text evidence="3">The sequence shown here is derived from an EMBL/GenBank/DDBJ whole genome shotgun (WGS) entry which is preliminary data.</text>
</comment>
<dbReference type="EMBL" id="JAKWFO010000004">
    <property type="protein sequence ID" value="KAI9637335.1"/>
    <property type="molecule type" value="Genomic_DNA"/>
</dbReference>
<evidence type="ECO:0000259" key="2">
    <source>
        <dbReference type="Pfam" id="PF24016"/>
    </source>
</evidence>
<accession>A0AA38LVH6</accession>
<reference evidence="3" key="1">
    <citation type="journal article" date="2022" name="G3 (Bethesda)">
        <title>High quality genome of the basidiomycete yeast Dioszegia hungarica PDD-24b-2 isolated from cloud water.</title>
        <authorList>
            <person name="Jarrige D."/>
            <person name="Haridas S."/>
            <person name="Bleykasten-Grosshans C."/>
            <person name="Joly M."/>
            <person name="Nadalig T."/>
            <person name="Sancelme M."/>
            <person name="Vuilleumier S."/>
            <person name="Grigoriev I.V."/>
            <person name="Amato P."/>
            <person name="Bringel F."/>
        </authorList>
    </citation>
    <scope>NUCLEOTIDE SEQUENCE</scope>
    <source>
        <strain evidence="3">PDD-24b-2</strain>
    </source>
</reference>
<evidence type="ECO:0000313" key="4">
    <source>
        <dbReference type="Proteomes" id="UP001164286"/>
    </source>
</evidence>
<feature type="compositionally biased region" description="Low complexity" evidence="1">
    <location>
        <begin position="76"/>
        <end position="90"/>
    </location>
</feature>
<feature type="region of interest" description="Disordered" evidence="1">
    <location>
        <begin position="1"/>
        <end position="101"/>
    </location>
</feature>
<evidence type="ECO:0000313" key="3">
    <source>
        <dbReference type="EMBL" id="KAI9637335.1"/>
    </source>
</evidence>
<feature type="domain" description="DUF7330" evidence="2">
    <location>
        <begin position="173"/>
        <end position="276"/>
    </location>
</feature>
<evidence type="ECO:0000256" key="1">
    <source>
        <dbReference type="SAM" id="MobiDB-lite"/>
    </source>
</evidence>
<protein>
    <recommendedName>
        <fullName evidence="2">DUF7330 domain-containing protein</fullName>
    </recommendedName>
</protein>
<gene>
    <name evidence="3" type="ORF">MKK02DRAFT_24401</name>
</gene>
<feature type="non-terminal residue" evidence="3">
    <location>
        <position position="1"/>
    </location>
</feature>
<keyword evidence="4" id="KW-1185">Reference proteome</keyword>
<sequence length="379" mass="40628">RPDYKPQIPAQLTQSSVEHAYAQLSAPPPGLPPRRQPQRQYGVASSSTNPNGSSSTSEYTDTPLSGSTGPPPGAPSFPFQTPTATASAAPKPRRPAEESVVLKADGRTPIWSTHFLDPCLRNPLINIPQQVADMTNKAVSNLAAKDAATAAQVDGMARLAKGWFVPPDGKFATDKGAIELGLGVIDCGGREGEEGWGRDKGRRRARVEVFSRTGGIKLDLIELDENRQVDLKVDTKAGDVMILLPHNFLGGINITTPGPDPHFCRSISTAISPISHPYETVYSTSIAPLSSNVVPTPAPNAIPGRNPSKQRWIPEFLRPQDDTAGGHAGGEGSKITITTQGSKSRVVLGYRDCADEEEAKGMGVMVGMQGQEKKKRWWR</sequence>
<proteinExistence type="predicted"/>
<dbReference type="GeneID" id="77726094"/>
<dbReference type="Proteomes" id="UP001164286">
    <property type="component" value="Unassembled WGS sequence"/>
</dbReference>
<dbReference type="RefSeq" id="XP_052947112.1">
    <property type="nucleotide sequence ID" value="XM_053086893.1"/>
</dbReference>
<organism evidence="3 4">
    <name type="scientific">Dioszegia hungarica</name>
    <dbReference type="NCBI Taxonomy" id="4972"/>
    <lineage>
        <taxon>Eukaryota</taxon>
        <taxon>Fungi</taxon>
        <taxon>Dikarya</taxon>
        <taxon>Basidiomycota</taxon>
        <taxon>Agaricomycotina</taxon>
        <taxon>Tremellomycetes</taxon>
        <taxon>Tremellales</taxon>
        <taxon>Bulleribasidiaceae</taxon>
        <taxon>Dioszegia</taxon>
    </lineage>
</organism>
<feature type="compositionally biased region" description="Low complexity" evidence="1">
    <location>
        <begin position="45"/>
        <end position="68"/>
    </location>
</feature>
<name>A0AA38LVH6_9TREE</name>